<dbReference type="GO" id="GO:0006310">
    <property type="term" value="P:DNA recombination"/>
    <property type="evidence" value="ECO:0007669"/>
    <property type="project" value="UniProtKB-UniRule"/>
</dbReference>
<dbReference type="InterPro" id="IPR011114">
    <property type="entry name" value="RuvA_C"/>
</dbReference>
<comment type="domain">
    <text evidence="6">Has three domains with a flexible linker between the domains II and III and assumes an 'L' shape. Domain III is highly mobile and contacts RuvB.</text>
</comment>
<proteinExistence type="inferred from homology"/>
<comment type="caution">
    <text evidence="9">The sequence shown here is derived from an EMBL/GenBank/DDBJ whole genome shotgun (WGS) entry which is preliminary data.</text>
</comment>
<dbReference type="Gene3D" id="2.40.50.140">
    <property type="entry name" value="Nucleic acid-binding proteins"/>
    <property type="match status" value="1"/>
</dbReference>
<evidence type="ECO:0000256" key="6">
    <source>
        <dbReference type="HAMAP-Rule" id="MF_00031"/>
    </source>
</evidence>
<dbReference type="AlphaFoldDB" id="A0A9D0ZRJ6"/>
<dbReference type="HAMAP" id="MF_00031">
    <property type="entry name" value="DNA_HJ_migration_RuvA"/>
    <property type="match status" value="1"/>
</dbReference>
<dbReference type="Pfam" id="PF07499">
    <property type="entry name" value="RuvA_C"/>
    <property type="match status" value="1"/>
</dbReference>
<dbReference type="GO" id="GO:0016787">
    <property type="term" value="F:hydrolase activity"/>
    <property type="evidence" value="ECO:0007669"/>
    <property type="project" value="UniProtKB-KW"/>
</dbReference>
<sequence>MYEYIKGKVTDIQSGYIVLENNGIGYLIYTANPYSFNIDEEYKLYVYQYIREDENTLYGFKSYEEKDLFLRLTSVKGLGCKMAIPMLASGSPEGIIDAIERENILYLKKFPKIGDKVARQIILDLKGKLVKKADEQVSASSELADALKSLGYKSADINKVVKQVDGSLDIEDQIKEALRLLLK</sequence>
<protein>
    <recommendedName>
        <fullName evidence="6">Holliday junction branch migration complex subunit RuvA</fullName>
    </recommendedName>
</protein>
<dbReference type="Gene3D" id="1.10.150.20">
    <property type="entry name" value="5' to 3' exonuclease, C-terminal subdomain"/>
    <property type="match status" value="1"/>
</dbReference>
<dbReference type="Proteomes" id="UP000886786">
    <property type="component" value="Unassembled WGS sequence"/>
</dbReference>
<dbReference type="InterPro" id="IPR010994">
    <property type="entry name" value="RuvA_2-like"/>
</dbReference>
<comment type="subunit">
    <text evidence="6">Homotetramer. Forms an RuvA(8)-RuvB(12)-Holliday junction (HJ) complex. HJ DNA is sandwiched between 2 RuvA tetramers; dsDNA enters through RuvA and exits via RuvB. An RuvB hexamer assembles on each DNA strand where it exits the tetramer. Each RuvB hexamer is contacted by two RuvA subunits (via domain III) on 2 adjacent RuvB subunits; this complex drives branch migration. In the full resolvosome a probable DNA-RuvA(4)-RuvB(12)-RuvC(2) complex forms which resolves the HJ.</text>
</comment>
<dbReference type="SUPFAM" id="SSF50249">
    <property type="entry name" value="Nucleic acid-binding proteins"/>
    <property type="match status" value="1"/>
</dbReference>
<dbReference type="SUPFAM" id="SSF47781">
    <property type="entry name" value="RuvA domain 2-like"/>
    <property type="match status" value="1"/>
</dbReference>
<dbReference type="GO" id="GO:0009379">
    <property type="term" value="C:Holliday junction helicase complex"/>
    <property type="evidence" value="ECO:0007669"/>
    <property type="project" value="InterPro"/>
</dbReference>
<keyword evidence="1 6" id="KW-0963">Cytoplasm</keyword>
<dbReference type="InterPro" id="IPR000085">
    <property type="entry name" value="RuvA"/>
</dbReference>
<evidence type="ECO:0000256" key="1">
    <source>
        <dbReference type="ARBA" id="ARBA00022490"/>
    </source>
</evidence>
<keyword evidence="2 6" id="KW-0227">DNA damage</keyword>
<dbReference type="GO" id="GO:0009378">
    <property type="term" value="F:four-way junction helicase activity"/>
    <property type="evidence" value="ECO:0007669"/>
    <property type="project" value="InterPro"/>
</dbReference>
<organism evidence="9 10">
    <name type="scientific">Candidatus Coprosoma intestinipullorum</name>
    <dbReference type="NCBI Taxonomy" id="2840752"/>
    <lineage>
        <taxon>Bacteria</taxon>
        <taxon>Bacillati</taxon>
        <taxon>Bacillota</taxon>
        <taxon>Bacillota incertae sedis</taxon>
        <taxon>Candidatus Coprosoma</taxon>
    </lineage>
</organism>
<evidence type="ECO:0000259" key="8">
    <source>
        <dbReference type="Pfam" id="PF07499"/>
    </source>
</evidence>
<dbReference type="Gene3D" id="1.10.8.10">
    <property type="entry name" value="DNA helicase RuvA subunit, C-terminal domain"/>
    <property type="match status" value="1"/>
</dbReference>
<evidence type="ECO:0000256" key="2">
    <source>
        <dbReference type="ARBA" id="ARBA00022763"/>
    </source>
</evidence>
<comment type="similarity">
    <text evidence="6">Belongs to the RuvA family.</text>
</comment>
<dbReference type="SUPFAM" id="SSF46929">
    <property type="entry name" value="DNA helicase RuvA subunit, C-terminal domain"/>
    <property type="match status" value="1"/>
</dbReference>
<evidence type="ECO:0000259" key="7">
    <source>
        <dbReference type="Pfam" id="PF01330"/>
    </source>
</evidence>
<evidence type="ECO:0000313" key="9">
    <source>
        <dbReference type="EMBL" id="HIQ91101.1"/>
    </source>
</evidence>
<name>A0A9D0ZRJ6_9FIRM</name>
<comment type="subcellular location">
    <subcellularLocation>
        <location evidence="6">Cytoplasm</location>
    </subcellularLocation>
</comment>
<accession>A0A9D0ZRJ6</accession>
<dbReference type="EMBL" id="DVFV01000099">
    <property type="protein sequence ID" value="HIQ91101.1"/>
    <property type="molecule type" value="Genomic_DNA"/>
</dbReference>
<dbReference type="NCBIfam" id="TIGR00084">
    <property type="entry name" value="ruvA"/>
    <property type="match status" value="1"/>
</dbReference>
<evidence type="ECO:0000313" key="10">
    <source>
        <dbReference type="Proteomes" id="UP000886786"/>
    </source>
</evidence>
<keyword evidence="9" id="KW-0378">Hydrolase</keyword>
<keyword evidence="3 6" id="KW-0238">DNA-binding</keyword>
<dbReference type="InterPro" id="IPR012340">
    <property type="entry name" value="NA-bd_OB-fold"/>
</dbReference>
<reference evidence="9" key="2">
    <citation type="journal article" date="2021" name="PeerJ">
        <title>Extensive microbial diversity within the chicken gut microbiome revealed by metagenomics and culture.</title>
        <authorList>
            <person name="Gilroy R."/>
            <person name="Ravi A."/>
            <person name="Getino M."/>
            <person name="Pursley I."/>
            <person name="Horton D.L."/>
            <person name="Alikhan N.F."/>
            <person name="Baker D."/>
            <person name="Gharbi K."/>
            <person name="Hall N."/>
            <person name="Watson M."/>
            <person name="Adriaenssens E.M."/>
            <person name="Foster-Nyarko E."/>
            <person name="Jarju S."/>
            <person name="Secka A."/>
            <person name="Antonio M."/>
            <person name="Oren A."/>
            <person name="Chaudhuri R.R."/>
            <person name="La Ragione R."/>
            <person name="Hildebrand F."/>
            <person name="Pallen M.J."/>
        </authorList>
    </citation>
    <scope>NUCLEOTIDE SEQUENCE</scope>
    <source>
        <strain evidence="9">CHK147-3167</strain>
    </source>
</reference>
<dbReference type="InterPro" id="IPR013849">
    <property type="entry name" value="DNA_helicase_Holl-junc_RuvA_I"/>
</dbReference>
<evidence type="ECO:0000256" key="4">
    <source>
        <dbReference type="ARBA" id="ARBA00023172"/>
    </source>
</evidence>
<evidence type="ECO:0000256" key="5">
    <source>
        <dbReference type="ARBA" id="ARBA00023204"/>
    </source>
</evidence>
<feature type="domain" description="DNA helicase Holliday junction RuvA type" evidence="7">
    <location>
        <begin position="1"/>
        <end position="59"/>
    </location>
</feature>
<keyword evidence="4 6" id="KW-0233">DNA recombination</keyword>
<keyword evidence="5 6" id="KW-0234">DNA repair</keyword>
<comment type="caution">
    <text evidence="6">Lacks conserved residue(s) required for the propagation of feature annotation.</text>
</comment>
<dbReference type="Pfam" id="PF14520">
    <property type="entry name" value="HHH_5"/>
    <property type="match status" value="1"/>
</dbReference>
<dbReference type="GO" id="GO:0006281">
    <property type="term" value="P:DNA repair"/>
    <property type="evidence" value="ECO:0007669"/>
    <property type="project" value="UniProtKB-UniRule"/>
</dbReference>
<feature type="region of interest" description="Domain III" evidence="6">
    <location>
        <begin position="141"/>
        <end position="183"/>
    </location>
</feature>
<evidence type="ECO:0000256" key="3">
    <source>
        <dbReference type="ARBA" id="ARBA00023125"/>
    </source>
</evidence>
<dbReference type="CDD" id="cd14332">
    <property type="entry name" value="UBA_RuvA_C"/>
    <property type="match status" value="1"/>
</dbReference>
<comment type="function">
    <text evidence="6">The RuvA-RuvB-RuvC complex processes Holliday junction (HJ) DNA during genetic recombination and DNA repair, while the RuvA-RuvB complex plays an important role in the rescue of blocked DNA replication forks via replication fork reversal (RFR). RuvA specifically binds to HJ cruciform DNA, conferring on it an open structure. The RuvB hexamer acts as an ATP-dependent pump, pulling dsDNA into and through the RuvAB complex. HJ branch migration allows RuvC to scan DNA until it finds its consensus sequence, where it cleaves and resolves the cruciform DNA.</text>
</comment>
<dbReference type="Pfam" id="PF01330">
    <property type="entry name" value="RuvA_N"/>
    <property type="match status" value="1"/>
</dbReference>
<reference evidence="9" key="1">
    <citation type="submission" date="2020-10" db="EMBL/GenBank/DDBJ databases">
        <authorList>
            <person name="Gilroy R."/>
        </authorList>
    </citation>
    <scope>NUCLEOTIDE SEQUENCE</scope>
    <source>
        <strain evidence="9">CHK147-3167</strain>
    </source>
</reference>
<dbReference type="GO" id="GO:0000400">
    <property type="term" value="F:four-way junction DNA binding"/>
    <property type="evidence" value="ECO:0007669"/>
    <property type="project" value="UniProtKB-UniRule"/>
</dbReference>
<dbReference type="GO" id="GO:0005524">
    <property type="term" value="F:ATP binding"/>
    <property type="evidence" value="ECO:0007669"/>
    <property type="project" value="InterPro"/>
</dbReference>
<feature type="domain" description="Holliday junction DNA helicase RuvA C-terminal" evidence="8">
    <location>
        <begin position="139"/>
        <end position="181"/>
    </location>
</feature>
<gene>
    <name evidence="6 9" type="primary">ruvA</name>
    <name evidence="9" type="ORF">IAB27_05720</name>
</gene>
<dbReference type="InterPro" id="IPR036267">
    <property type="entry name" value="RuvA_C_sf"/>
</dbReference>
<dbReference type="GO" id="GO:0048476">
    <property type="term" value="C:Holliday junction resolvase complex"/>
    <property type="evidence" value="ECO:0007669"/>
    <property type="project" value="UniProtKB-UniRule"/>
</dbReference>
<dbReference type="GO" id="GO:0005737">
    <property type="term" value="C:cytoplasm"/>
    <property type="evidence" value="ECO:0007669"/>
    <property type="project" value="UniProtKB-SubCell"/>
</dbReference>